<keyword evidence="3" id="KW-1185">Reference proteome</keyword>
<dbReference type="EMBL" id="NXII01000017">
    <property type="protein sequence ID" value="RXI38926.1"/>
    <property type="molecule type" value="Genomic_DNA"/>
</dbReference>
<evidence type="ECO:0000313" key="2">
    <source>
        <dbReference type="EMBL" id="RXI38926.1"/>
    </source>
</evidence>
<proteinExistence type="predicted"/>
<organism evidence="2 3">
    <name type="scientific">Arcobacter cloacae</name>
    <dbReference type="NCBI Taxonomy" id="1054034"/>
    <lineage>
        <taxon>Bacteria</taxon>
        <taxon>Pseudomonadati</taxon>
        <taxon>Campylobacterota</taxon>
        <taxon>Epsilonproteobacteria</taxon>
        <taxon>Campylobacterales</taxon>
        <taxon>Arcobacteraceae</taxon>
        <taxon>Arcobacter</taxon>
    </lineage>
</organism>
<dbReference type="Pfam" id="PF05940">
    <property type="entry name" value="NnrS"/>
    <property type="match status" value="1"/>
</dbReference>
<reference evidence="2 3" key="1">
    <citation type="submission" date="2017-09" db="EMBL/GenBank/DDBJ databases">
        <title>Genomics of the genus Arcobacter.</title>
        <authorList>
            <person name="Perez-Cataluna A."/>
            <person name="Figueras M.J."/>
            <person name="Salas-Masso N."/>
        </authorList>
    </citation>
    <scope>NUCLEOTIDE SEQUENCE [LARGE SCALE GENOMIC DNA]</scope>
    <source>
        <strain evidence="2 3">CECT 7834</strain>
    </source>
</reference>
<keyword evidence="1" id="KW-1133">Transmembrane helix</keyword>
<comment type="caution">
    <text evidence="2">The sequence shown here is derived from an EMBL/GenBank/DDBJ whole genome shotgun (WGS) entry which is preliminary data.</text>
</comment>
<feature type="transmembrane region" description="Helical" evidence="1">
    <location>
        <begin position="33"/>
        <end position="51"/>
    </location>
</feature>
<sequence length="410" mass="47395">MMQSIKQNATKHYKFYPNEDNIPPYLAYGFRPIFLILPLYMAISMIVWAFIFSGKISFFDDVLSWHIYEMLFGVGIAGIMAFIFTGLPELFPGLVPIVGKRLSKIIALWILGRVSFWFMDFLGVYLVAIINLSLWIYIIYWAFNSVVLDKLQRHSSIAYTLIVLTILQTLFFASKAELILLDSFLILKISLGMFMVLTLLALKRVNMESINEILEYKKIDDVFIAKPFRYNLAIFTIILYTIVEAFYPNNTTLAWIGFASSAAILAIINDYNLKFESILKEPFVWYLSSIIFMMAFGYGFLAYSNLVQLGGENHFRHFLTTGAFSIAFYMVMIIIAHVHTGRVLKSNLWILIGVIMLILSTIFRAIIPFFEEYYSLFMIISVILWVLPFIIYFFKTKDFLLNPRVDGIKG</sequence>
<accession>A0AA94FCK2</accession>
<feature type="transmembrane region" description="Helical" evidence="1">
    <location>
        <begin position="348"/>
        <end position="367"/>
    </location>
</feature>
<keyword evidence="1" id="KW-0812">Transmembrane</keyword>
<evidence type="ECO:0000256" key="1">
    <source>
        <dbReference type="SAM" id="Phobius"/>
    </source>
</evidence>
<dbReference type="Proteomes" id="UP000290378">
    <property type="component" value="Unassembled WGS sequence"/>
</dbReference>
<keyword evidence="1" id="KW-0472">Membrane</keyword>
<feature type="transmembrane region" description="Helical" evidence="1">
    <location>
        <begin position="283"/>
        <end position="303"/>
    </location>
</feature>
<feature type="transmembrane region" description="Helical" evidence="1">
    <location>
        <begin position="253"/>
        <end position="271"/>
    </location>
</feature>
<feature type="transmembrane region" description="Helical" evidence="1">
    <location>
        <begin position="125"/>
        <end position="143"/>
    </location>
</feature>
<feature type="transmembrane region" description="Helical" evidence="1">
    <location>
        <begin position="373"/>
        <end position="394"/>
    </location>
</feature>
<feature type="transmembrane region" description="Helical" evidence="1">
    <location>
        <begin position="71"/>
        <end position="90"/>
    </location>
</feature>
<feature type="transmembrane region" description="Helical" evidence="1">
    <location>
        <begin position="228"/>
        <end position="247"/>
    </location>
</feature>
<feature type="transmembrane region" description="Helical" evidence="1">
    <location>
        <begin position="315"/>
        <end position="336"/>
    </location>
</feature>
<name>A0AA94FCK2_9BACT</name>
<dbReference type="InterPro" id="IPR010266">
    <property type="entry name" value="NnrS"/>
</dbReference>
<gene>
    <name evidence="2" type="ORF">CP963_11005</name>
</gene>
<dbReference type="AlphaFoldDB" id="A0AA94FCK2"/>
<feature type="transmembrane region" description="Helical" evidence="1">
    <location>
        <begin position="179"/>
        <end position="202"/>
    </location>
</feature>
<evidence type="ECO:0000313" key="3">
    <source>
        <dbReference type="Proteomes" id="UP000290378"/>
    </source>
</evidence>
<protein>
    <submittedName>
        <fullName evidence="2">Nitrite reductase</fullName>
    </submittedName>
</protein>
<feature type="transmembrane region" description="Helical" evidence="1">
    <location>
        <begin position="155"/>
        <end position="173"/>
    </location>
</feature>